<dbReference type="InterPro" id="IPR034405">
    <property type="entry name" value="F420"/>
</dbReference>
<dbReference type="PANTHER" id="PTHR43076">
    <property type="entry name" value="FO SYNTHASE (COFH)"/>
    <property type="match status" value="1"/>
</dbReference>
<name>T1B6C3_9ZZZZ</name>
<dbReference type="GO" id="GO:0051539">
    <property type="term" value="F:4 iron, 4 sulfur cluster binding"/>
    <property type="evidence" value="ECO:0007669"/>
    <property type="project" value="UniProtKB-KW"/>
</dbReference>
<keyword evidence="5" id="KW-0408">Iron</keyword>
<dbReference type="InterPro" id="IPR058240">
    <property type="entry name" value="rSAM_sf"/>
</dbReference>
<accession>T1B6C3</accession>
<dbReference type="PROSITE" id="PS51918">
    <property type="entry name" value="RADICAL_SAM"/>
    <property type="match status" value="1"/>
</dbReference>
<evidence type="ECO:0000256" key="4">
    <source>
        <dbReference type="ARBA" id="ARBA00022723"/>
    </source>
</evidence>
<feature type="domain" description="Radical SAM core" evidence="7">
    <location>
        <begin position="1"/>
        <end position="94"/>
    </location>
</feature>
<organism evidence="8">
    <name type="scientific">mine drainage metagenome</name>
    <dbReference type="NCBI Taxonomy" id="410659"/>
    <lineage>
        <taxon>unclassified sequences</taxon>
        <taxon>metagenomes</taxon>
        <taxon>ecological metagenomes</taxon>
    </lineage>
</organism>
<protein>
    <submittedName>
        <fullName evidence="8">FO synthase subunit 1</fullName>
    </submittedName>
</protein>
<dbReference type="EMBL" id="AUZY01007843">
    <property type="protein sequence ID" value="EQD48494.1"/>
    <property type="molecule type" value="Genomic_DNA"/>
</dbReference>
<proteinExistence type="predicted"/>
<evidence type="ECO:0000256" key="1">
    <source>
        <dbReference type="ARBA" id="ARBA00001966"/>
    </source>
</evidence>
<dbReference type="InterPro" id="IPR013785">
    <property type="entry name" value="Aldolase_TIM"/>
</dbReference>
<evidence type="ECO:0000256" key="6">
    <source>
        <dbReference type="ARBA" id="ARBA00023014"/>
    </source>
</evidence>
<comment type="caution">
    <text evidence="8">The sequence shown here is derived from an EMBL/GenBank/DDBJ whole genome shotgun (WGS) entry which is preliminary data.</text>
</comment>
<dbReference type="AlphaFoldDB" id="T1B6C3"/>
<keyword evidence="6" id="KW-0411">Iron-sulfur</keyword>
<dbReference type="InterPro" id="IPR007197">
    <property type="entry name" value="rSAM"/>
</dbReference>
<sequence>MGLMLESAADDLAAHARGGGKRFADRMRHLDDAGELRIPFTTGLLVGIGESEADRRRTLERIAQSHARHHHVQEVIVQNFVPKVGTPMADWPAP</sequence>
<comment type="cofactor">
    <cofactor evidence="1">
        <name>[4Fe-4S] cluster</name>
        <dbReference type="ChEBI" id="CHEBI:49883"/>
    </cofactor>
</comment>
<keyword evidence="2" id="KW-0004">4Fe-4S</keyword>
<dbReference type="Gene3D" id="3.20.20.70">
    <property type="entry name" value="Aldolase class I"/>
    <property type="match status" value="1"/>
</dbReference>
<evidence type="ECO:0000256" key="5">
    <source>
        <dbReference type="ARBA" id="ARBA00023004"/>
    </source>
</evidence>
<feature type="non-terminal residue" evidence="8">
    <location>
        <position position="94"/>
    </location>
</feature>
<evidence type="ECO:0000259" key="7">
    <source>
        <dbReference type="PROSITE" id="PS51918"/>
    </source>
</evidence>
<evidence type="ECO:0000256" key="2">
    <source>
        <dbReference type="ARBA" id="ARBA00022485"/>
    </source>
</evidence>
<reference evidence="8" key="2">
    <citation type="journal article" date="2014" name="ISME J.">
        <title>Microbial stratification in low pH oxic and suboxic macroscopic growths along an acid mine drainage.</title>
        <authorList>
            <person name="Mendez-Garcia C."/>
            <person name="Mesa V."/>
            <person name="Sprenger R.R."/>
            <person name="Richter M."/>
            <person name="Diez M.S."/>
            <person name="Solano J."/>
            <person name="Bargiela R."/>
            <person name="Golyshina O.V."/>
            <person name="Manteca A."/>
            <person name="Ramos J.L."/>
            <person name="Gallego J.R."/>
            <person name="Llorente I."/>
            <person name="Martins Dos Santos V.A."/>
            <person name="Jensen O.N."/>
            <person name="Pelaez A.I."/>
            <person name="Sanchez J."/>
            <person name="Ferrer M."/>
        </authorList>
    </citation>
    <scope>NUCLEOTIDE SEQUENCE</scope>
</reference>
<dbReference type="GO" id="GO:0044689">
    <property type="term" value="F:7,8-didemethyl-8-hydroxy-5-deazariboflavin synthase activity"/>
    <property type="evidence" value="ECO:0007669"/>
    <property type="project" value="TreeGrafter"/>
</dbReference>
<keyword evidence="4" id="KW-0479">Metal-binding</keyword>
<evidence type="ECO:0000256" key="3">
    <source>
        <dbReference type="ARBA" id="ARBA00022691"/>
    </source>
</evidence>
<evidence type="ECO:0000313" key="8">
    <source>
        <dbReference type="EMBL" id="EQD48494.1"/>
    </source>
</evidence>
<dbReference type="SUPFAM" id="SSF102114">
    <property type="entry name" value="Radical SAM enzymes"/>
    <property type="match status" value="1"/>
</dbReference>
<reference evidence="8" key="1">
    <citation type="submission" date="2013-08" db="EMBL/GenBank/DDBJ databases">
        <authorList>
            <person name="Mendez C."/>
            <person name="Richter M."/>
            <person name="Ferrer M."/>
            <person name="Sanchez J."/>
        </authorList>
    </citation>
    <scope>NUCLEOTIDE SEQUENCE</scope>
</reference>
<dbReference type="GO" id="GO:0046872">
    <property type="term" value="F:metal ion binding"/>
    <property type="evidence" value="ECO:0007669"/>
    <property type="project" value="UniProtKB-KW"/>
</dbReference>
<gene>
    <name evidence="8" type="ORF">B1B_12025</name>
</gene>
<keyword evidence="3" id="KW-0949">S-adenosyl-L-methionine</keyword>
<dbReference type="PANTHER" id="PTHR43076:SF15">
    <property type="entry name" value="7,8-DIDEMETHYL-8-HYDROXY-5-DEAZARIBOFLAVIN SYNTHASE"/>
    <property type="match status" value="1"/>
</dbReference>